<dbReference type="CDD" id="cd06225">
    <property type="entry name" value="HAMP"/>
    <property type="match status" value="1"/>
</dbReference>
<keyword evidence="7" id="KW-0902">Two-component regulatory system</keyword>
<sequence length="598" mass="67293">MIPQWFARLWDGIWVKLRNLRIAAKIMIFYFLLLVFTISISSFLYQAINARIMSEKISEVSVQTLRSINLNINLLMDTVNNYSKMILANESVQNMLRNTGRQNDLRNQRTVTRYLIELTESTPLIEGVYLFGNDGSRYAAVDRSSVKSTSIRLLRDASWYHDVTRLKGGYILRLNSGGALIPAKGSSFVSLIRVVNDLNTQQPIGFMIINIPGKAVVNAFAGLSTKYDSRIILQTEEGDFISNLPQLPELDLEQLFQHANGLDSNSITQKIGGRSYLVSYLKAAKLRWKIISVIPFDELSKESRLLNWIAFFFILVNSVLLVAGTVLISRFVTHPIHRLLKSMKGVQKGVFQRVDIKTGNDEIGELKNGYNIMIEEIQKLIAKLVADQKIKRKAELDVLQAQIKPHFLYNTFDAISSLALAGRNTEVYQLIKALGSYYRISLNKGREIISIAEELEIVKNYLTIQQIRYQDALSFHLDIDERVYPYQIPKLILQPLVENALYHGIRPTGEPGVIAIAARLQEDCLILTVRDDGVGMTEARIAAIMEGEGSSGFGLRGTIERLRIFYNTLNVLQIASQPGCGTTLTITVPLKEAAQSGE</sequence>
<keyword evidence="8" id="KW-0812">Transmembrane</keyword>
<gene>
    <name evidence="11" type="ORF">EDC14_100735</name>
</gene>
<feature type="domain" description="HAMP" evidence="10">
    <location>
        <begin position="330"/>
        <end position="382"/>
    </location>
</feature>
<dbReference type="Gene3D" id="6.10.340.10">
    <property type="match status" value="1"/>
</dbReference>
<evidence type="ECO:0000256" key="4">
    <source>
        <dbReference type="ARBA" id="ARBA00022553"/>
    </source>
</evidence>
<comment type="subcellular location">
    <subcellularLocation>
        <location evidence="2">Membrane</location>
    </subcellularLocation>
</comment>
<dbReference type="Pfam" id="PF02518">
    <property type="entry name" value="HATPase_c"/>
    <property type="match status" value="1"/>
</dbReference>
<dbReference type="InterPro" id="IPR036890">
    <property type="entry name" value="HATPase_C_sf"/>
</dbReference>
<dbReference type="Pfam" id="PF06580">
    <property type="entry name" value="His_kinase"/>
    <property type="match status" value="1"/>
</dbReference>
<accession>A0A4R1RXT8</accession>
<dbReference type="InterPro" id="IPR005467">
    <property type="entry name" value="His_kinase_dom"/>
</dbReference>
<dbReference type="GO" id="GO:0016020">
    <property type="term" value="C:membrane"/>
    <property type="evidence" value="ECO:0007669"/>
    <property type="project" value="UniProtKB-SubCell"/>
</dbReference>
<dbReference type="SUPFAM" id="SSF158472">
    <property type="entry name" value="HAMP domain-like"/>
    <property type="match status" value="1"/>
</dbReference>
<reference evidence="11 12" key="1">
    <citation type="submission" date="2019-03" db="EMBL/GenBank/DDBJ databases">
        <title>Genomic Encyclopedia of Type Strains, Phase IV (KMG-IV): sequencing the most valuable type-strain genomes for metagenomic binning, comparative biology and taxonomic classification.</title>
        <authorList>
            <person name="Goeker M."/>
        </authorList>
    </citation>
    <scope>NUCLEOTIDE SEQUENCE [LARGE SCALE GENOMIC DNA]</scope>
    <source>
        <strain evidence="11 12">LX-B</strain>
    </source>
</reference>
<feature type="transmembrane region" description="Helical" evidence="8">
    <location>
        <begin position="26"/>
        <end position="48"/>
    </location>
</feature>
<evidence type="ECO:0000256" key="6">
    <source>
        <dbReference type="ARBA" id="ARBA00022777"/>
    </source>
</evidence>
<dbReference type="RefSeq" id="WP_165907876.1">
    <property type="nucleotide sequence ID" value="NZ_SLUN01000007.1"/>
</dbReference>
<evidence type="ECO:0000256" key="8">
    <source>
        <dbReference type="SAM" id="Phobius"/>
    </source>
</evidence>
<dbReference type="SUPFAM" id="SSF55874">
    <property type="entry name" value="ATPase domain of HSP90 chaperone/DNA topoisomerase II/histidine kinase"/>
    <property type="match status" value="1"/>
</dbReference>
<dbReference type="InterPro" id="IPR050640">
    <property type="entry name" value="Bact_2-comp_sensor_kinase"/>
</dbReference>
<protein>
    <recommendedName>
        <fullName evidence="3">histidine kinase</fullName>
        <ecNumber evidence="3">2.7.13.3</ecNumber>
    </recommendedName>
</protein>
<dbReference type="InterPro" id="IPR003594">
    <property type="entry name" value="HATPase_dom"/>
</dbReference>
<dbReference type="InterPro" id="IPR010559">
    <property type="entry name" value="Sig_transdc_His_kin_internal"/>
</dbReference>
<keyword evidence="12" id="KW-1185">Reference proteome</keyword>
<dbReference type="Proteomes" id="UP000295008">
    <property type="component" value="Unassembled WGS sequence"/>
</dbReference>
<keyword evidence="8" id="KW-1133">Transmembrane helix</keyword>
<organism evidence="11 12">
    <name type="scientific">Hydrogenispora ethanolica</name>
    <dbReference type="NCBI Taxonomy" id="1082276"/>
    <lineage>
        <taxon>Bacteria</taxon>
        <taxon>Bacillati</taxon>
        <taxon>Bacillota</taxon>
        <taxon>Hydrogenispora</taxon>
    </lineage>
</organism>
<comment type="caution">
    <text evidence="11">The sequence shown here is derived from an EMBL/GenBank/DDBJ whole genome shotgun (WGS) entry which is preliminary data.</text>
</comment>
<evidence type="ECO:0000256" key="3">
    <source>
        <dbReference type="ARBA" id="ARBA00012438"/>
    </source>
</evidence>
<dbReference type="Pfam" id="PF00672">
    <property type="entry name" value="HAMP"/>
    <property type="match status" value="1"/>
</dbReference>
<evidence type="ECO:0000313" key="11">
    <source>
        <dbReference type="EMBL" id="TCL71573.1"/>
    </source>
</evidence>
<dbReference type="InterPro" id="IPR003660">
    <property type="entry name" value="HAMP_dom"/>
</dbReference>
<name>A0A4R1RXT8_HYDET</name>
<feature type="domain" description="Histidine kinase" evidence="9">
    <location>
        <begin position="493"/>
        <end position="592"/>
    </location>
</feature>
<dbReference type="SMART" id="SM00387">
    <property type="entry name" value="HATPase_c"/>
    <property type="match status" value="1"/>
</dbReference>
<evidence type="ECO:0000256" key="5">
    <source>
        <dbReference type="ARBA" id="ARBA00022679"/>
    </source>
</evidence>
<dbReference type="PANTHER" id="PTHR34220">
    <property type="entry name" value="SENSOR HISTIDINE KINASE YPDA"/>
    <property type="match status" value="1"/>
</dbReference>
<evidence type="ECO:0000256" key="1">
    <source>
        <dbReference type="ARBA" id="ARBA00000085"/>
    </source>
</evidence>
<comment type="catalytic activity">
    <reaction evidence="1">
        <text>ATP + protein L-histidine = ADP + protein N-phospho-L-histidine.</text>
        <dbReference type="EC" id="2.7.13.3"/>
    </reaction>
</comment>
<evidence type="ECO:0000256" key="7">
    <source>
        <dbReference type="ARBA" id="ARBA00023012"/>
    </source>
</evidence>
<dbReference type="AlphaFoldDB" id="A0A4R1RXT8"/>
<proteinExistence type="predicted"/>
<keyword evidence="8" id="KW-0472">Membrane</keyword>
<evidence type="ECO:0000259" key="10">
    <source>
        <dbReference type="PROSITE" id="PS50885"/>
    </source>
</evidence>
<evidence type="ECO:0000259" key="9">
    <source>
        <dbReference type="PROSITE" id="PS50109"/>
    </source>
</evidence>
<keyword evidence="6 11" id="KW-0418">Kinase</keyword>
<evidence type="ECO:0000313" key="12">
    <source>
        <dbReference type="Proteomes" id="UP000295008"/>
    </source>
</evidence>
<keyword evidence="5" id="KW-0808">Transferase</keyword>
<dbReference type="EC" id="2.7.13.3" evidence="3"/>
<dbReference type="PROSITE" id="PS50109">
    <property type="entry name" value="HIS_KIN"/>
    <property type="match status" value="1"/>
</dbReference>
<keyword evidence="4" id="KW-0597">Phosphoprotein</keyword>
<feature type="transmembrane region" description="Helical" evidence="8">
    <location>
        <begin position="308"/>
        <end position="333"/>
    </location>
</feature>
<dbReference type="EMBL" id="SLUN01000007">
    <property type="protein sequence ID" value="TCL71573.1"/>
    <property type="molecule type" value="Genomic_DNA"/>
</dbReference>
<dbReference type="GO" id="GO:0000155">
    <property type="term" value="F:phosphorelay sensor kinase activity"/>
    <property type="evidence" value="ECO:0007669"/>
    <property type="project" value="InterPro"/>
</dbReference>
<evidence type="ECO:0000256" key="2">
    <source>
        <dbReference type="ARBA" id="ARBA00004370"/>
    </source>
</evidence>
<dbReference type="PROSITE" id="PS50885">
    <property type="entry name" value="HAMP"/>
    <property type="match status" value="1"/>
</dbReference>
<dbReference type="SMART" id="SM00304">
    <property type="entry name" value="HAMP"/>
    <property type="match status" value="1"/>
</dbReference>
<dbReference type="PANTHER" id="PTHR34220:SF7">
    <property type="entry name" value="SENSOR HISTIDINE KINASE YPDA"/>
    <property type="match status" value="1"/>
</dbReference>
<dbReference type="Gene3D" id="3.30.565.10">
    <property type="entry name" value="Histidine kinase-like ATPase, C-terminal domain"/>
    <property type="match status" value="1"/>
</dbReference>